<dbReference type="HOGENOM" id="CLU_1354914_0_0_1"/>
<keyword evidence="2" id="KW-1185">Reference proteome</keyword>
<organism evidence="1 2">
    <name type="scientific">Metarhizium robertsii (strain ARSEF 23 / ATCC MYA-3075)</name>
    <name type="common">Metarhizium anisopliae (strain ARSEF 23)</name>
    <dbReference type="NCBI Taxonomy" id="655844"/>
    <lineage>
        <taxon>Eukaryota</taxon>
        <taxon>Fungi</taxon>
        <taxon>Dikarya</taxon>
        <taxon>Ascomycota</taxon>
        <taxon>Pezizomycotina</taxon>
        <taxon>Sordariomycetes</taxon>
        <taxon>Hypocreomycetidae</taxon>
        <taxon>Hypocreales</taxon>
        <taxon>Clavicipitaceae</taxon>
        <taxon>Metarhizium</taxon>
    </lineage>
</organism>
<protein>
    <submittedName>
        <fullName evidence="1">Uncharacterized protein</fullName>
    </submittedName>
</protein>
<proteinExistence type="predicted"/>
<dbReference type="AlphaFoldDB" id="E9F741"/>
<dbReference type="Proteomes" id="UP000002498">
    <property type="component" value="Unassembled WGS sequence"/>
</dbReference>
<evidence type="ECO:0000313" key="1">
    <source>
        <dbReference type="EMBL" id="EFY96371.2"/>
    </source>
</evidence>
<sequence length="202" mass="22355">MSLCFTEIKPSRPPSNELTSATGSLVYILNVIDPAYSVLSFGECLKDYPQRMEHNKVLTAASKVLTASVFSFYTGSISSKPLVPYGEALRVLISSVGAVHGKTQIVDTMCAIGILLASHVCQPPTITRGLKLKFVQNVRGSNRREFEVLLRGLVYFLDMLGDEELDNAFDNEVVSNLRRLVVIYFRTQALVVPEVQPQSNQK</sequence>
<dbReference type="KEGG" id="maj:MAA_08078"/>
<reference evidence="1 2" key="2">
    <citation type="journal article" date="2014" name="Proc. Natl. Acad. Sci. U.S.A.">
        <title>Trajectory and genomic determinants of fungal-pathogen speciation and host adaptation.</title>
        <authorList>
            <person name="Hu X."/>
            <person name="Xiao G."/>
            <person name="Zheng P."/>
            <person name="Shang Y."/>
            <person name="Su Y."/>
            <person name="Zhang X."/>
            <person name="Liu X."/>
            <person name="Zhan S."/>
            <person name="St Leger R.J."/>
            <person name="Wang C."/>
        </authorList>
    </citation>
    <scope>GENOME REANNOTATION</scope>
    <source>
        <strain evidence="2">ARSEF 23 / ATCC MYA-3075</strain>
    </source>
</reference>
<accession>E9F741</accession>
<dbReference type="OrthoDB" id="4314040at2759"/>
<dbReference type="GeneID" id="19262364"/>
<name>E9F741_METRA</name>
<dbReference type="RefSeq" id="XP_007824267.2">
    <property type="nucleotide sequence ID" value="XM_007826076.2"/>
</dbReference>
<reference evidence="1 2" key="1">
    <citation type="journal article" date="2011" name="PLoS Genet.">
        <title>Genome sequencing and comparative transcriptomics of the model entomopathogenic fungi Metarhizium anisopliae and M. acridum.</title>
        <authorList>
            <person name="Gao Q."/>
            <person name="Jin K."/>
            <person name="Ying S.H."/>
            <person name="Zhang Y."/>
            <person name="Xiao G."/>
            <person name="Shang Y."/>
            <person name="Duan Z."/>
            <person name="Hu X."/>
            <person name="Xie X.Q."/>
            <person name="Zhou G."/>
            <person name="Peng G."/>
            <person name="Luo Z."/>
            <person name="Huang W."/>
            <person name="Wang B."/>
            <person name="Fang W."/>
            <person name="Wang S."/>
            <person name="Zhong Y."/>
            <person name="Ma L.J."/>
            <person name="St Leger R.J."/>
            <person name="Zhao G.P."/>
            <person name="Pei Y."/>
            <person name="Feng M.G."/>
            <person name="Xia Y."/>
            <person name="Wang C."/>
        </authorList>
    </citation>
    <scope>NUCLEOTIDE SEQUENCE [LARGE SCALE GENOMIC DNA]</scope>
    <source>
        <strain evidence="2">ARSEF 23 / ATCC MYA-3075</strain>
    </source>
</reference>
<gene>
    <name evidence="1" type="ORF">MAA_08078</name>
</gene>
<dbReference type="EMBL" id="ADNJ02000006">
    <property type="protein sequence ID" value="EFY96371.2"/>
    <property type="molecule type" value="Genomic_DNA"/>
</dbReference>
<evidence type="ECO:0000313" key="2">
    <source>
        <dbReference type="Proteomes" id="UP000002498"/>
    </source>
</evidence>
<comment type="caution">
    <text evidence="1">The sequence shown here is derived from an EMBL/GenBank/DDBJ whole genome shotgun (WGS) entry which is preliminary data.</text>
</comment>